<dbReference type="EMBL" id="CAKLDI010000002">
    <property type="protein sequence ID" value="CAH0535644.1"/>
    <property type="molecule type" value="Genomic_DNA"/>
</dbReference>
<gene>
    <name evidence="1" type="ORF">VST7929_03157</name>
</gene>
<protein>
    <recommendedName>
        <fullName evidence="3">Type III effector</fullName>
    </recommendedName>
</protein>
<evidence type="ECO:0000313" key="1">
    <source>
        <dbReference type="EMBL" id="CAH0535644.1"/>
    </source>
</evidence>
<dbReference type="Proteomes" id="UP000838672">
    <property type="component" value="Unassembled WGS sequence"/>
</dbReference>
<dbReference type="InterPro" id="IPR038604">
    <property type="entry name" value="HopJ_sf"/>
</dbReference>
<dbReference type="Gene3D" id="3.20.160.10">
    <property type="entry name" value="vpa0580 domain like"/>
    <property type="match status" value="1"/>
</dbReference>
<dbReference type="RefSeq" id="WP_237468545.1">
    <property type="nucleotide sequence ID" value="NZ_CAKLDI010000002.1"/>
</dbReference>
<comment type="caution">
    <text evidence="1">The sequence shown here is derived from an EMBL/GenBank/DDBJ whole genome shotgun (WGS) entry which is preliminary data.</text>
</comment>
<organism evidence="1 2">
    <name type="scientific">Vibrio stylophorae</name>
    <dbReference type="NCBI Taxonomy" id="659351"/>
    <lineage>
        <taxon>Bacteria</taxon>
        <taxon>Pseudomonadati</taxon>
        <taxon>Pseudomonadota</taxon>
        <taxon>Gammaproteobacteria</taxon>
        <taxon>Vibrionales</taxon>
        <taxon>Vibrionaceae</taxon>
        <taxon>Vibrio</taxon>
    </lineage>
</organism>
<reference evidence="1" key="1">
    <citation type="submission" date="2021-11" db="EMBL/GenBank/DDBJ databases">
        <authorList>
            <person name="Rodrigo-Torres L."/>
            <person name="Arahal R. D."/>
            <person name="Lucena T."/>
        </authorList>
    </citation>
    <scope>NUCLEOTIDE SEQUENCE</scope>
    <source>
        <strain evidence="1">CECT 7929</strain>
    </source>
</reference>
<accession>A0ABN8DX18</accession>
<evidence type="ECO:0008006" key="3">
    <source>
        <dbReference type="Google" id="ProtNLM"/>
    </source>
</evidence>
<dbReference type="InterPro" id="IPR014984">
    <property type="entry name" value="HopJ"/>
</dbReference>
<dbReference type="Pfam" id="PF08888">
    <property type="entry name" value="HopJ"/>
    <property type="match status" value="1"/>
</dbReference>
<keyword evidence="2" id="KW-1185">Reference proteome</keyword>
<sequence>MELEAFLATLMQQPEVIEFEQTMAVIDHSYDFIPTAFRNGETNNQAGENNGSCKIFAFASLNKLTPAQTLACFGRFYRQDVLEHPENTDHQNIRNFIKYGWQGIEFHNPALHKRI</sequence>
<proteinExistence type="predicted"/>
<name>A0ABN8DX18_9VIBR</name>
<evidence type="ECO:0000313" key="2">
    <source>
        <dbReference type="Proteomes" id="UP000838672"/>
    </source>
</evidence>